<name>A0A6F8XM84_9ACTN</name>
<reference evidence="3 4" key="1">
    <citation type="submission" date="2020-03" db="EMBL/GenBank/DDBJ databases">
        <title>Whole genome shotgun sequence of Phytohabitans flavus NBRC 107702.</title>
        <authorList>
            <person name="Komaki H."/>
            <person name="Tamura T."/>
        </authorList>
    </citation>
    <scope>NUCLEOTIDE SEQUENCE [LARGE SCALE GENOMIC DNA]</scope>
    <source>
        <strain evidence="3 4">NBRC 107702</strain>
    </source>
</reference>
<dbReference type="AlphaFoldDB" id="A0A6F8XM84"/>
<accession>A0A6F8XM84</accession>
<dbReference type="InterPro" id="IPR036291">
    <property type="entry name" value="NAD(P)-bd_dom_sf"/>
</dbReference>
<keyword evidence="2" id="KW-0560">Oxidoreductase</keyword>
<dbReference type="GO" id="GO:0070402">
    <property type="term" value="F:NADPH binding"/>
    <property type="evidence" value="ECO:0007669"/>
    <property type="project" value="TreeGrafter"/>
</dbReference>
<dbReference type="GO" id="GO:0016651">
    <property type="term" value="F:oxidoreductase activity, acting on NAD(P)H"/>
    <property type="evidence" value="ECO:0007669"/>
    <property type="project" value="TreeGrafter"/>
</dbReference>
<dbReference type="PANTHER" id="PTHR48106:SF18">
    <property type="entry name" value="QUINONE OXIDOREDUCTASE PIG3"/>
    <property type="match status" value="1"/>
</dbReference>
<dbReference type="Gene3D" id="3.90.180.10">
    <property type="entry name" value="Medium-chain alcohol dehydrogenases, catalytic domain"/>
    <property type="match status" value="1"/>
</dbReference>
<sequence length="389" mass="44079">MITTEAWVLYANPEDAERPTRVEDVLRRESFSFPEPDDHEVLVEPLYGSYEANMDHALTRDPIDVCRQRGEKSTVIGNLGVVRVLRPGPSAPTTVREGDVCMVMPFGRRDRHGYAELVYGYDMPGTVGLMTRRTKVRAENLLPVPVDSAYSLPQWAAYARYFTAWDNWSVAFHCWKAQMREEHLGDYLVFGWGGGVSVAELELARRAGFRVAMTASTDERLAYLRGKGIQPVDRRLFPDLARSGHGEDFDPVADRRYRASEQEFLRVIAELSGGAGVAIFIDNIGAPVYKATLKSLSREGVVATAGWKGGMNLLNRRATECIKRHLHVHTHVWRFQDSARVRDYQEETGWIADIDPDAIYGFDEIPVLAQDYRMEKLSTYFPIYQVNPV</sequence>
<reference evidence="3 4" key="2">
    <citation type="submission" date="2020-03" db="EMBL/GenBank/DDBJ databases">
        <authorList>
            <person name="Ichikawa N."/>
            <person name="Kimura A."/>
            <person name="Kitahashi Y."/>
            <person name="Uohara A."/>
        </authorList>
    </citation>
    <scope>NUCLEOTIDE SEQUENCE [LARGE SCALE GENOMIC DNA]</scope>
    <source>
        <strain evidence="3 4">NBRC 107702</strain>
    </source>
</reference>
<protein>
    <submittedName>
        <fullName evidence="3">Zinc-binding dehydrogenase</fullName>
    </submittedName>
</protein>
<dbReference type="RefSeq" id="WP_173034432.1">
    <property type="nucleotide sequence ID" value="NZ_AP022870.1"/>
</dbReference>
<dbReference type="Gene3D" id="3.40.50.720">
    <property type="entry name" value="NAD(P)-binding Rossmann-like Domain"/>
    <property type="match status" value="1"/>
</dbReference>
<evidence type="ECO:0000313" key="4">
    <source>
        <dbReference type="Proteomes" id="UP000502508"/>
    </source>
</evidence>
<gene>
    <name evidence="3" type="ORF">Pflav_013090</name>
</gene>
<dbReference type="SUPFAM" id="SSF51735">
    <property type="entry name" value="NAD(P)-binding Rossmann-fold domains"/>
    <property type="match status" value="1"/>
</dbReference>
<organism evidence="3 4">
    <name type="scientific">Phytohabitans flavus</name>
    <dbReference type="NCBI Taxonomy" id="1076124"/>
    <lineage>
        <taxon>Bacteria</taxon>
        <taxon>Bacillati</taxon>
        <taxon>Actinomycetota</taxon>
        <taxon>Actinomycetes</taxon>
        <taxon>Micromonosporales</taxon>
        <taxon>Micromonosporaceae</taxon>
    </lineage>
</organism>
<dbReference type="Proteomes" id="UP000502508">
    <property type="component" value="Chromosome"/>
</dbReference>
<dbReference type="InterPro" id="IPR011032">
    <property type="entry name" value="GroES-like_sf"/>
</dbReference>
<dbReference type="KEGG" id="pfla:Pflav_013090"/>
<dbReference type="EMBL" id="AP022870">
    <property type="protein sequence ID" value="BCB74899.1"/>
    <property type="molecule type" value="Genomic_DNA"/>
</dbReference>
<proteinExistence type="predicted"/>
<dbReference type="SUPFAM" id="SSF50129">
    <property type="entry name" value="GroES-like"/>
    <property type="match status" value="1"/>
</dbReference>
<evidence type="ECO:0000256" key="1">
    <source>
        <dbReference type="ARBA" id="ARBA00022857"/>
    </source>
</evidence>
<keyword evidence="1" id="KW-0521">NADP</keyword>
<evidence type="ECO:0000256" key="2">
    <source>
        <dbReference type="ARBA" id="ARBA00023002"/>
    </source>
</evidence>
<dbReference type="PANTHER" id="PTHR48106">
    <property type="entry name" value="QUINONE OXIDOREDUCTASE PIG3-RELATED"/>
    <property type="match status" value="1"/>
</dbReference>
<evidence type="ECO:0000313" key="3">
    <source>
        <dbReference type="EMBL" id="BCB74899.1"/>
    </source>
</evidence>
<keyword evidence="4" id="KW-1185">Reference proteome</keyword>